<evidence type="ECO:0000256" key="5">
    <source>
        <dbReference type="ARBA" id="ARBA00022692"/>
    </source>
</evidence>
<dbReference type="InterPro" id="IPR031649">
    <property type="entry name" value="GPHH_dom"/>
</dbReference>
<evidence type="ECO:0000256" key="10">
    <source>
        <dbReference type="ARBA" id="ARBA00022989"/>
    </source>
</evidence>
<dbReference type="Pfam" id="PF00520">
    <property type="entry name" value="Ion_trans"/>
    <property type="match status" value="4"/>
</dbReference>
<dbReference type="GO" id="GO:0008331">
    <property type="term" value="F:high voltage-gated calcium channel activity"/>
    <property type="evidence" value="ECO:0007669"/>
    <property type="project" value="TreeGrafter"/>
</dbReference>
<evidence type="ECO:0000256" key="4">
    <source>
        <dbReference type="ARBA" id="ARBA00022673"/>
    </source>
</evidence>
<dbReference type="InterPro" id="IPR031688">
    <property type="entry name" value="CAC1F_C"/>
</dbReference>
<dbReference type="PRINTS" id="PR00167">
    <property type="entry name" value="CACHANNEL"/>
</dbReference>
<evidence type="ECO:0000256" key="14">
    <source>
        <dbReference type="ARBA" id="ARBA00023180"/>
    </source>
</evidence>
<dbReference type="PANTHER" id="PTHR45628:SF11">
    <property type="entry name" value="VOLTAGE-DEPENDENT L-TYPE CALCIUM CHANNEL SUBUNIT ALPHA-1D"/>
    <property type="match status" value="1"/>
</dbReference>
<feature type="binding site" evidence="17">
    <location>
        <position position="1027"/>
    </location>
    <ligand>
        <name>Ca(2+)</name>
        <dbReference type="ChEBI" id="CHEBI:29108"/>
    </ligand>
</feature>
<comment type="function">
    <text evidence="19">Voltage-sensitive calcium channels (VSCC) mediate the entry of calcium ions into excitable cells and are also involved in a variety of calcium-dependent processes, including muscle contraction, hormone or neurotransmitter release, gene expression, cell motility, cell division and cell death.</text>
</comment>
<keyword evidence="6 17" id="KW-0479">Metal-binding</keyword>
<dbReference type="InterPro" id="IPR014873">
    <property type="entry name" value="VDCC_a1su_IQ"/>
</dbReference>
<feature type="glycosylation site" description="N-linked (GlcNAc...) asparagine" evidence="18">
    <location>
        <position position="296"/>
    </location>
</feature>
<dbReference type="SUPFAM" id="SSF81324">
    <property type="entry name" value="Voltage-gated potassium channels"/>
    <property type="match status" value="4"/>
</dbReference>
<evidence type="ECO:0000256" key="16">
    <source>
        <dbReference type="ARBA" id="ARBA00036634"/>
    </source>
</evidence>
<dbReference type="InterPro" id="IPR027359">
    <property type="entry name" value="Volt_channel_dom_sf"/>
</dbReference>
<feature type="compositionally biased region" description="Polar residues" evidence="20">
    <location>
        <begin position="1691"/>
        <end position="1712"/>
    </location>
</feature>
<dbReference type="GO" id="GO:0005891">
    <property type="term" value="C:voltage-gated calcium channel complex"/>
    <property type="evidence" value="ECO:0007669"/>
    <property type="project" value="InterPro"/>
</dbReference>
<protein>
    <recommendedName>
        <fullName evidence="19">Voltage-dependent L-type calcium channel subunit alpha</fullName>
    </recommendedName>
</protein>
<dbReference type="Gene3D" id="6.10.250.2500">
    <property type="match status" value="1"/>
</dbReference>
<dbReference type="PANTHER" id="PTHR45628">
    <property type="entry name" value="VOLTAGE-DEPENDENT CALCIUM CHANNEL TYPE A SUBUNIT ALPHA-1"/>
    <property type="match status" value="1"/>
</dbReference>
<dbReference type="Pfam" id="PF16905">
    <property type="entry name" value="GPHH"/>
    <property type="match status" value="1"/>
</dbReference>
<reference evidence="22" key="1">
    <citation type="submission" date="2023-09" db="UniProtKB">
        <authorList>
            <consortium name="Ensembl"/>
        </authorList>
    </citation>
    <scope>IDENTIFICATION</scope>
</reference>
<dbReference type="Ensembl" id="ENSPNYT00000012971.1">
    <property type="protein sequence ID" value="ENSPNYP00000012662.1"/>
    <property type="gene ID" value="ENSPNYG00000009529.1"/>
</dbReference>
<keyword evidence="7" id="KW-0677">Repeat</keyword>
<dbReference type="Pfam" id="PF08763">
    <property type="entry name" value="Ca_chan_IQ"/>
    <property type="match status" value="1"/>
</dbReference>
<keyword evidence="8 17" id="KW-0106">Calcium</keyword>
<organism evidence="22">
    <name type="scientific">Pundamilia nyererei</name>
    <dbReference type="NCBI Taxonomy" id="303518"/>
    <lineage>
        <taxon>Eukaryota</taxon>
        <taxon>Metazoa</taxon>
        <taxon>Chordata</taxon>
        <taxon>Craniata</taxon>
        <taxon>Vertebrata</taxon>
        <taxon>Euteleostomi</taxon>
        <taxon>Actinopterygii</taxon>
        <taxon>Neopterygii</taxon>
        <taxon>Teleostei</taxon>
        <taxon>Neoteleostei</taxon>
        <taxon>Acanthomorphata</taxon>
        <taxon>Ovalentaria</taxon>
        <taxon>Cichlomorphae</taxon>
        <taxon>Cichliformes</taxon>
        <taxon>Cichlidae</taxon>
        <taxon>African cichlids</taxon>
        <taxon>Pseudocrenilabrinae</taxon>
        <taxon>Haplochromini</taxon>
        <taxon>Pundamilia</taxon>
    </lineage>
</organism>
<dbReference type="GO" id="GO:0098703">
    <property type="term" value="P:calcium ion import across plasma membrane"/>
    <property type="evidence" value="ECO:0007669"/>
    <property type="project" value="TreeGrafter"/>
</dbReference>
<evidence type="ECO:0000256" key="13">
    <source>
        <dbReference type="ARBA" id="ARBA00023157"/>
    </source>
</evidence>
<feature type="region of interest" description="Disordered" evidence="20">
    <location>
        <begin position="416"/>
        <end position="453"/>
    </location>
</feature>
<accession>A0A3B4FQ20</accession>
<evidence type="ECO:0000256" key="1">
    <source>
        <dbReference type="ARBA" id="ARBA00004141"/>
    </source>
</evidence>
<comment type="catalytic activity">
    <reaction evidence="16">
        <text>Ca(2+)(in) = Ca(2+)(out)</text>
        <dbReference type="Rhea" id="RHEA:29671"/>
        <dbReference type="ChEBI" id="CHEBI:29108"/>
    </reaction>
</comment>
<dbReference type="GO" id="GO:0007154">
    <property type="term" value="P:cell communication"/>
    <property type="evidence" value="ECO:0007669"/>
    <property type="project" value="UniProtKB-ARBA"/>
</dbReference>
<dbReference type="Gene3D" id="1.20.120.350">
    <property type="entry name" value="Voltage-gated potassium channels. Chain C"/>
    <property type="match status" value="4"/>
</dbReference>
<dbReference type="GO" id="GO:0023052">
    <property type="term" value="P:signaling"/>
    <property type="evidence" value="ECO:0007669"/>
    <property type="project" value="UniProtKB-ARBA"/>
</dbReference>
<name>A0A3B4FQ20_9CICH</name>
<feature type="binding site" evidence="17">
    <location>
        <position position="663"/>
    </location>
    <ligand>
        <name>Ca(2+)</name>
        <dbReference type="ChEBI" id="CHEBI:29108"/>
    </ligand>
</feature>
<dbReference type="FunFam" id="1.20.120.350:FF:000001">
    <property type="entry name" value="Voltage-dependent L-type calcium channel subunit alpha"/>
    <property type="match status" value="1"/>
</dbReference>
<evidence type="ECO:0000313" key="22">
    <source>
        <dbReference type="Ensembl" id="ENSPNYP00000012662.1"/>
    </source>
</evidence>
<comment type="subcellular location">
    <subcellularLocation>
        <location evidence="1 19">Membrane</location>
        <topology evidence="1 19">Multi-pass membrane protein</topology>
    </subcellularLocation>
</comment>
<feature type="compositionally biased region" description="Polar residues" evidence="20">
    <location>
        <begin position="432"/>
        <end position="445"/>
    </location>
</feature>
<sequence length="1997" mass="224096">MSVTGKPVGSAHGLLGPNNSIQGPGGAAPGVSPVLAWHAAISAARQAQGDPEKPNISSRPPVCTTSAPAPVGSLAQKKRQQYAKSKKQGGSTSGRPPRALFCLTLNNPIRRACISLVEWKYLLRAFLFPQDNSTDKLEYAFLIIFTIETFLKIIAYGLVMHQNSYVRNGWNMLDFVIVIVGLFSVVLEMITKDADSGGQSGGKPGGFDVKALRAFRVLRPLRLVSGVPSLQVVLNSIIKAMVPLLHIALLVLFVIIIYAIIGLELFIGKMHATCALAEEEPAPCAISGHGRHCLLNGTVCREGWQGPNNGITNFDNFLFAMLTVFQCITMEGWTDVLYWMNDAMGFELPWVYFVSLVIFGSFFVLNLVLGVLSGEFSKEREKAKARGDFQKLREKQQLEEDLKGYLDWITQAEDIDPENEEEGDEEGKRNPSIPTSETESVTTDNHNGEEDKSPCCGPLCRQWRRWNRFCRRKCRAAVKSVTFYWLVIILVFLNTLTISSEHYNQPDWLTEVQDVANKVLLALFTLEMLVKMYSLGLQAYFVSLFNRFDCFVVCGGIVETILVELAIMSPLGISVLRCVRLLRIFKVTRHWASLSNLVASLLNSMKSIASLLLLLFLFIIIFSLLGMQLFGGKFNFDETVTKRSTFDNFPQALLTVFQILTGEDWNTVMYDGIMAYGGPASSGMVVCIYFIILFICGNYILLNVFLAIAVDNLADAESLNTAQKEEEEAKKRKNSVPLEGLQEENKELYPSMCDDGTDNDELPEVPSGPRPQRLSELTIKEKIPPIPEGSAFFIFSSTNPFRVFCHKLINHQIFTNLILVFIMLSSVSLAAEDPIRNFSARNIILGYFDYAFTAIFTVEILLKMTAFGAFLHKGAFCRNYFNLLDLLVVGVSLVSFGIQSSAISVVKILRVLRVLRPLRAINRAKGLKHVVQCVFVAIRTIGNIMIVTTLLQFMFACIGVQLFKGKFYRCTDDAKSSPDECKGTYILYNNGDTALPMVKERIWYNSEFNFDNVLMAMMALFTVSTFEGWPTLLYKAIDSNRENMGPIYNYRIEISIFFIIYIIIIAFFMMNIFVGFVIVTFQEQGEKEYKNCELDKNQRQCVEYALKARPLRRYIPKNPYQYKFWYVVNSTGFEYVMFVLIILNTLCLAIQHHGQSHLFNYAMDILNMVFTGVFTVEMILKLIAFKPRGYVGDAWNVFDALVVIGSVVDIILSQNTEDSARISITFFRLFRVMRLVKLLSRGEGIRTLLWTFIKSFQALPYVALLIAMLFFIYAVIGMQVFGKIAMVDGTQINRNNNFQTFPQAVLMLFRCATGEAWQEIMLACMPGKLCDSESDYNPGEERTCGSGFAIIYFISFYMLCAFLIINLFVAVIMDNFDYLTRDWSILGPHHLDEFKRIWSEYDPEAKGRIKHLDVVTLLRRIQPPLGFGKLCPHRVACKRLVAMNMPLNSDGTVMFNATLFALVRTALKIKTEGNLEQANEELRAVIKKIWKRTSMKLLDQVVPPAGDDEVTVGKFYATFLIQDYFRKFKRRKEQGLVGRRSWERLNTTLALQAGLRTLHDIGPEIRRAISCDLQEEGLVDENAEEEEEIYRRNGSLFGNHVNHIGGDQQGSSHPTTVTQRPLQILPFSSATELNSSPILCNQLHHTTHYPHCNSTCVQSPIPSNANLNNANVPSLLSMTIARQQKCLIRSRPSSTRNASSTTTYSKGLSESSGALYPTIRRQERGNGDSDEERGSGEYFSGEEFHEDDIMLTKERPTFNFECLRRRNSGDGAPPSPSCTALPLHLMQQHVMAVAGLDASKIHRLSPTRSMRSWATPPASPVSRDFSPSYTPLIQVDWRSPGSVASIPGAVKRSSWYTDSQDGPPSQSHSPSRLHLPAECCSHCLQKRGSANSLVEAVLISEGLGKYARDPKFVSATKHEIADACEMTIDEMESAASNLLNGTMGNGNTGRKESVGSDSHASANIRDHSIRDYSDEEPYVAVKCEEDLTDEMICITSL</sequence>
<evidence type="ECO:0000256" key="19">
    <source>
        <dbReference type="RuleBase" id="RU003808"/>
    </source>
</evidence>
<feature type="region of interest" description="Disordered" evidence="20">
    <location>
        <begin position="1687"/>
        <end position="1746"/>
    </location>
</feature>
<dbReference type="GO" id="GO:0046872">
    <property type="term" value="F:metal ion binding"/>
    <property type="evidence" value="ECO:0007669"/>
    <property type="project" value="UniProtKB-KW"/>
</dbReference>
<feature type="region of interest" description="Disordered" evidence="20">
    <location>
        <begin position="1"/>
        <end position="28"/>
    </location>
</feature>
<keyword evidence="9 19" id="KW-0851">Voltage-gated channel</keyword>
<feature type="binding site" evidence="17">
    <location>
        <position position="331"/>
    </location>
    <ligand>
        <name>Ca(2+)</name>
        <dbReference type="ChEBI" id="CHEBI:29108"/>
    </ligand>
</feature>
<feature type="region of interest" description="Disordered" evidence="20">
    <location>
        <begin position="1854"/>
        <end position="1873"/>
    </location>
</feature>
<dbReference type="InterPro" id="IPR002077">
    <property type="entry name" value="VDCCAlpha1"/>
</dbReference>
<dbReference type="STRING" id="303518.ENSPNYP00000012662"/>
<dbReference type="FunFam" id="1.20.120.350:FF:000020">
    <property type="entry name" value="Voltage-dependent L-type calcium channel subunit alpha"/>
    <property type="match status" value="1"/>
</dbReference>
<keyword evidence="3 19" id="KW-0109">Calcium transport</keyword>
<dbReference type="InterPro" id="IPR050599">
    <property type="entry name" value="VDCC_alpha-1_subunit"/>
</dbReference>
<evidence type="ECO:0000256" key="20">
    <source>
        <dbReference type="SAM" id="MobiDB-lite"/>
    </source>
</evidence>
<keyword evidence="4 19" id="KW-0107">Calcium channel</keyword>
<evidence type="ECO:0000256" key="12">
    <source>
        <dbReference type="ARBA" id="ARBA00023136"/>
    </source>
</evidence>
<evidence type="ECO:0000256" key="18">
    <source>
        <dbReference type="PIRSR" id="PIRSR602077-3"/>
    </source>
</evidence>
<dbReference type="Gene3D" id="6.10.250.2180">
    <property type="match status" value="1"/>
</dbReference>
<evidence type="ECO:0000259" key="21">
    <source>
        <dbReference type="SMART" id="SM01062"/>
    </source>
</evidence>
<dbReference type="PRINTS" id="PR01630">
    <property type="entry name" value="LVDCCALPHA1"/>
</dbReference>
<evidence type="ECO:0000256" key="8">
    <source>
        <dbReference type="ARBA" id="ARBA00022837"/>
    </source>
</evidence>
<keyword evidence="15" id="KW-0407">Ion channel</keyword>
<evidence type="ECO:0000256" key="6">
    <source>
        <dbReference type="ARBA" id="ARBA00022723"/>
    </source>
</evidence>
<proteinExistence type="inferred from homology"/>
<evidence type="ECO:0000256" key="15">
    <source>
        <dbReference type="ARBA" id="ARBA00023303"/>
    </source>
</evidence>
<dbReference type="FunFam" id="1.10.287.70:FF:000021">
    <property type="entry name" value="Voltage-dependent L-type calcium channel subunit alpha"/>
    <property type="match status" value="1"/>
</dbReference>
<dbReference type="Pfam" id="PF16885">
    <property type="entry name" value="CAC1F_C"/>
    <property type="match status" value="1"/>
</dbReference>
<dbReference type="InterPro" id="IPR005821">
    <property type="entry name" value="Ion_trans_dom"/>
</dbReference>
<evidence type="ECO:0000256" key="3">
    <source>
        <dbReference type="ARBA" id="ARBA00022568"/>
    </source>
</evidence>
<dbReference type="FunFam" id="1.10.238.10:FF:000063">
    <property type="entry name" value="Voltage-dependent N-type calcium channel subunit alpha"/>
    <property type="match status" value="1"/>
</dbReference>
<dbReference type="FunFam" id="1.20.120.350:FF:000062">
    <property type="entry name" value="Voltage-dependent L-type calcium channel subunit alpha"/>
    <property type="match status" value="1"/>
</dbReference>
<feature type="region of interest" description="Disordered" evidence="20">
    <location>
        <begin position="42"/>
        <end position="94"/>
    </location>
</feature>
<evidence type="ECO:0000256" key="7">
    <source>
        <dbReference type="ARBA" id="ARBA00022737"/>
    </source>
</evidence>
<keyword evidence="10" id="KW-1133">Transmembrane helix</keyword>
<evidence type="ECO:0000256" key="2">
    <source>
        <dbReference type="ARBA" id="ARBA00022448"/>
    </source>
</evidence>
<feature type="compositionally biased region" description="Acidic residues" evidence="20">
    <location>
        <begin position="416"/>
        <end position="425"/>
    </location>
</feature>
<dbReference type="GeneTree" id="ENSGT00940000154839"/>
<feature type="compositionally biased region" description="Polar residues" evidence="20">
    <location>
        <begin position="1854"/>
        <end position="1870"/>
    </location>
</feature>
<evidence type="ECO:0000256" key="17">
    <source>
        <dbReference type="PIRSR" id="PIRSR602077-1"/>
    </source>
</evidence>
<comment type="similarity">
    <text evidence="19">Belongs to the calcium channel alpha-1 subunit (TC 1.A.1.11) family.</text>
</comment>
<feature type="region of interest" description="Disordered" evidence="20">
    <location>
        <begin position="1944"/>
        <end position="1968"/>
    </location>
</feature>
<keyword evidence="13" id="KW-1015">Disulfide bond</keyword>
<feature type="compositionally biased region" description="Basic and acidic residues" evidence="20">
    <location>
        <begin position="1720"/>
        <end position="1735"/>
    </location>
</feature>
<keyword evidence="12" id="KW-0472">Membrane</keyword>
<feature type="domain" description="Voltage-dependent calcium channel alpha-1 subunit IQ" evidence="21">
    <location>
        <begin position="1507"/>
        <end position="1541"/>
    </location>
</feature>
<dbReference type="SMART" id="SM01062">
    <property type="entry name" value="Ca_chan_IQ"/>
    <property type="match status" value="1"/>
</dbReference>
<feature type="compositionally biased region" description="Basic residues" evidence="20">
    <location>
        <begin position="76"/>
        <end position="87"/>
    </location>
</feature>
<evidence type="ECO:0000256" key="9">
    <source>
        <dbReference type="ARBA" id="ARBA00022882"/>
    </source>
</evidence>
<keyword evidence="2" id="KW-0813">Transport</keyword>
<keyword evidence="5" id="KW-0812">Transmembrane</keyword>
<dbReference type="FunFam" id="1.20.120.350:FF:000006">
    <property type="entry name" value="Voltage-dependent L-type calcium channel subunit alpha"/>
    <property type="match status" value="1"/>
</dbReference>
<keyword evidence="11" id="KW-0406">Ion transport</keyword>
<dbReference type="Gene3D" id="1.10.287.70">
    <property type="match status" value="4"/>
</dbReference>
<gene>
    <name evidence="22" type="primary">CACNA1D</name>
</gene>
<dbReference type="GO" id="GO:0042391">
    <property type="term" value="P:regulation of membrane potential"/>
    <property type="evidence" value="ECO:0007669"/>
    <property type="project" value="UniProtKB-ARBA"/>
</dbReference>
<feature type="compositionally biased region" description="Polar residues" evidence="20">
    <location>
        <begin position="55"/>
        <end position="67"/>
    </location>
</feature>
<keyword evidence="14 18" id="KW-0325">Glycoprotein</keyword>
<evidence type="ECO:0000256" key="11">
    <source>
        <dbReference type="ARBA" id="ARBA00023065"/>
    </source>
</evidence>
<dbReference type="FunFam" id="1.10.287.70:FF:000009">
    <property type="entry name" value="Voltage-dependent L-type calcium channel subunit alpha"/>
    <property type="match status" value="1"/>
</dbReference>
<dbReference type="InterPro" id="IPR005446">
    <property type="entry name" value="VDCC_L_a1su"/>
</dbReference>